<name>A0AAW1BND2_CROAD</name>
<reference evidence="2 3" key="1">
    <citation type="journal article" date="2024" name="Proc. Natl. Acad. Sci. U.S.A.">
        <title>The genetic regulatory architecture and epigenomic basis for age-related changes in rattlesnake venom.</title>
        <authorList>
            <person name="Hogan M.P."/>
            <person name="Holding M.L."/>
            <person name="Nystrom G.S."/>
            <person name="Colston T.J."/>
            <person name="Bartlett D.A."/>
            <person name="Mason A.J."/>
            <person name="Ellsworth S.A."/>
            <person name="Rautsaw R.M."/>
            <person name="Lawrence K.C."/>
            <person name="Strickland J.L."/>
            <person name="He B."/>
            <person name="Fraser P."/>
            <person name="Margres M.J."/>
            <person name="Gilbert D.M."/>
            <person name="Gibbs H.L."/>
            <person name="Parkinson C.L."/>
            <person name="Rokyta D.R."/>
        </authorList>
    </citation>
    <scope>NUCLEOTIDE SEQUENCE [LARGE SCALE GENOMIC DNA]</scope>
    <source>
        <strain evidence="2">DRR0105</strain>
    </source>
</reference>
<feature type="compositionally biased region" description="Pro residues" evidence="1">
    <location>
        <begin position="31"/>
        <end position="45"/>
    </location>
</feature>
<feature type="region of interest" description="Disordered" evidence="1">
    <location>
        <begin position="93"/>
        <end position="134"/>
    </location>
</feature>
<keyword evidence="3" id="KW-1185">Reference proteome</keyword>
<evidence type="ECO:0000313" key="3">
    <source>
        <dbReference type="Proteomes" id="UP001474421"/>
    </source>
</evidence>
<comment type="caution">
    <text evidence="2">The sequence shown here is derived from an EMBL/GenBank/DDBJ whole genome shotgun (WGS) entry which is preliminary data.</text>
</comment>
<feature type="region of interest" description="Disordered" evidence="1">
    <location>
        <begin position="18"/>
        <end position="53"/>
    </location>
</feature>
<feature type="region of interest" description="Disordered" evidence="1">
    <location>
        <begin position="152"/>
        <end position="182"/>
    </location>
</feature>
<protein>
    <submittedName>
        <fullName evidence="2">MAF bZIP transcription factor A MAFA mRNA</fullName>
    </submittedName>
</protein>
<dbReference type="EMBL" id="JAOTOJ010000003">
    <property type="protein sequence ID" value="KAK9402852.1"/>
    <property type="molecule type" value="Genomic_DNA"/>
</dbReference>
<dbReference type="Proteomes" id="UP001474421">
    <property type="component" value="Unassembled WGS sequence"/>
</dbReference>
<accession>A0AAW1BND2</accession>
<gene>
    <name evidence="2" type="ORF">NXF25_007679</name>
</gene>
<sequence length="201" mass="21360">MAKERDLYKEKYEKLAGRAFPSAGPAGPNGPREPPPPPAPGPPKPADFFLQPTHPPTRRSVWLCGWPSAWTWTLFFDGPADARLARTALDGERLDAPPPAWTDERIGAAGRWTSRARDPSTEPPPSRSSCPDGTPLSIPACRPCMGFSPPRLPDGAPCSGRGRLGPPVPSGSLAPSSSFDGAAPAPLCRRGLGFVRPRKLG</sequence>
<evidence type="ECO:0000313" key="2">
    <source>
        <dbReference type="EMBL" id="KAK9402852.1"/>
    </source>
</evidence>
<proteinExistence type="predicted"/>
<organism evidence="2 3">
    <name type="scientific">Crotalus adamanteus</name>
    <name type="common">Eastern diamondback rattlesnake</name>
    <dbReference type="NCBI Taxonomy" id="8729"/>
    <lineage>
        <taxon>Eukaryota</taxon>
        <taxon>Metazoa</taxon>
        <taxon>Chordata</taxon>
        <taxon>Craniata</taxon>
        <taxon>Vertebrata</taxon>
        <taxon>Euteleostomi</taxon>
        <taxon>Lepidosauria</taxon>
        <taxon>Squamata</taxon>
        <taxon>Bifurcata</taxon>
        <taxon>Unidentata</taxon>
        <taxon>Episquamata</taxon>
        <taxon>Toxicofera</taxon>
        <taxon>Serpentes</taxon>
        <taxon>Colubroidea</taxon>
        <taxon>Viperidae</taxon>
        <taxon>Crotalinae</taxon>
        <taxon>Crotalus</taxon>
    </lineage>
</organism>
<dbReference type="AlphaFoldDB" id="A0AAW1BND2"/>
<evidence type="ECO:0000256" key="1">
    <source>
        <dbReference type="SAM" id="MobiDB-lite"/>
    </source>
</evidence>